<dbReference type="EMBL" id="JAJITD010000003">
    <property type="protein sequence ID" value="MCC8392510.1"/>
    <property type="molecule type" value="Genomic_DNA"/>
</dbReference>
<accession>A0ABS8JRH8</accession>
<evidence type="ECO:0000256" key="4">
    <source>
        <dbReference type="ARBA" id="ARBA00022695"/>
    </source>
</evidence>
<keyword evidence="4 6" id="KW-0548">Nucleotidyltransferase</keyword>
<reference evidence="8 9" key="1">
    <citation type="submission" date="2021-11" db="EMBL/GenBank/DDBJ databases">
        <authorList>
            <person name="Oh E.-T."/>
            <person name="Kim S.-B."/>
        </authorList>
    </citation>
    <scope>NUCLEOTIDE SEQUENCE [LARGE SCALE GENOMIC DNA]</scope>
    <source>
        <strain evidence="8 9">MMS20-SJTR3</strain>
    </source>
</reference>
<comment type="similarity">
    <text evidence="6">Belongs to the DarT ADP-ribosyltransferase family.</text>
</comment>
<organism evidence="8 9">
    <name type="scientific">Paraburkholderia sejongensis</name>
    <dbReference type="NCBI Taxonomy" id="2886946"/>
    <lineage>
        <taxon>Bacteria</taxon>
        <taxon>Pseudomonadati</taxon>
        <taxon>Pseudomonadota</taxon>
        <taxon>Betaproteobacteria</taxon>
        <taxon>Burkholderiales</taxon>
        <taxon>Burkholderiaceae</taxon>
        <taxon>Paraburkholderia</taxon>
    </lineage>
</organism>
<evidence type="ECO:0000259" key="7">
    <source>
        <dbReference type="PROSITE" id="PS52018"/>
    </source>
</evidence>
<gene>
    <name evidence="8" type="ORF">LJ656_07905</name>
</gene>
<dbReference type="RefSeq" id="WP_230508712.1">
    <property type="nucleotide sequence ID" value="NZ_JAJITD010000003.1"/>
</dbReference>
<sequence length="197" mass="21939">MLAHFTRASNLESILTHGLCSVTKAAEIGIAPNINDEQRLDGRRAGASLSIGFPNHKMFFKYRQMNPQERWVVLGINSAVLWEKNCGFCQRNAADHRIRALPLASLTGVAAFRGMFDQLDDLPSRAEQNLQAFDPTDPQAEVLVFDVIEPQYIEAVAFDSHELKNAFSASLGDRYAEVFGAETGPFASRGYYRKGRN</sequence>
<comment type="caution">
    <text evidence="8">The sequence shown here is derived from an EMBL/GenBank/DDBJ whole genome shotgun (WGS) entry which is preliminary data.</text>
</comment>
<evidence type="ECO:0000313" key="9">
    <source>
        <dbReference type="Proteomes" id="UP001431019"/>
    </source>
</evidence>
<proteinExistence type="inferred from homology"/>
<dbReference type="InterPro" id="IPR029494">
    <property type="entry name" value="DarT"/>
</dbReference>
<evidence type="ECO:0000256" key="3">
    <source>
        <dbReference type="ARBA" id="ARBA00022679"/>
    </source>
</evidence>
<dbReference type="Proteomes" id="UP001431019">
    <property type="component" value="Unassembled WGS sequence"/>
</dbReference>
<feature type="domain" description="DarT" evidence="7">
    <location>
        <begin position="1"/>
        <end position="193"/>
    </location>
</feature>
<evidence type="ECO:0000256" key="5">
    <source>
        <dbReference type="ARBA" id="ARBA00023125"/>
    </source>
</evidence>
<feature type="active site" description="Proton acceptor" evidence="6">
    <location>
        <position position="39"/>
    </location>
</feature>
<evidence type="ECO:0000256" key="1">
    <source>
        <dbReference type="ARBA" id="ARBA00022649"/>
    </source>
</evidence>
<dbReference type="Pfam" id="PF14487">
    <property type="entry name" value="DarT"/>
    <property type="match status" value="1"/>
</dbReference>
<dbReference type="PROSITE" id="PS52018">
    <property type="entry name" value="DART"/>
    <property type="match status" value="1"/>
</dbReference>
<keyword evidence="2 6" id="KW-0328">Glycosyltransferase</keyword>
<comment type="caution">
    <text evidence="6">Lacks conserved residue(s) required for the propagation of feature annotation.</text>
</comment>
<evidence type="ECO:0000256" key="6">
    <source>
        <dbReference type="PROSITE-ProRule" id="PRU01362"/>
    </source>
</evidence>
<feature type="active site" evidence="6">
    <location>
        <position position="141"/>
    </location>
</feature>
<evidence type="ECO:0000313" key="8">
    <source>
        <dbReference type="EMBL" id="MCC8392510.1"/>
    </source>
</evidence>
<feature type="binding site" evidence="6">
    <location>
        <position position="39"/>
    </location>
    <ligand>
        <name>NAD(+)</name>
        <dbReference type="ChEBI" id="CHEBI:57540"/>
    </ligand>
</feature>
<name>A0ABS8JRH8_9BURK</name>
<feature type="binding site" evidence="6">
    <location>
        <begin position="4"/>
        <end position="6"/>
    </location>
    <ligand>
        <name>NAD(+)</name>
        <dbReference type="ChEBI" id="CHEBI:57540"/>
    </ligand>
</feature>
<keyword evidence="3 6" id="KW-0808">Transferase</keyword>
<evidence type="ECO:0000256" key="2">
    <source>
        <dbReference type="ARBA" id="ARBA00022676"/>
    </source>
</evidence>
<comment type="catalytic activity">
    <reaction evidence="6">
        <text>a thymidine in DNA + NAD(+) = an N-(ADP-alpha-D-ribosyl)-thymidine in DNA + nicotinamide + H(+)</text>
        <dbReference type="Rhea" id="RHEA:71651"/>
        <dbReference type="Rhea" id="RHEA-COMP:13556"/>
        <dbReference type="Rhea" id="RHEA-COMP:18051"/>
        <dbReference type="ChEBI" id="CHEBI:15378"/>
        <dbReference type="ChEBI" id="CHEBI:17154"/>
        <dbReference type="ChEBI" id="CHEBI:57540"/>
        <dbReference type="ChEBI" id="CHEBI:137386"/>
        <dbReference type="ChEBI" id="CHEBI:191199"/>
    </reaction>
</comment>
<keyword evidence="9" id="KW-1185">Reference proteome</keyword>
<keyword evidence="1 6" id="KW-1277">Toxin-antitoxin system</keyword>
<keyword evidence="5 6" id="KW-0238">DNA-binding</keyword>
<protein>
    <submittedName>
        <fullName evidence="8">DUF4433 domain-containing protein</fullName>
    </submittedName>
</protein>